<keyword evidence="1" id="KW-0472">Membrane</keyword>
<evidence type="ECO:0000313" key="3">
    <source>
        <dbReference type="Proteomes" id="UP000271708"/>
    </source>
</evidence>
<dbReference type="KEGG" id="jme:EEW87_003390"/>
<evidence type="ECO:0000256" key="1">
    <source>
        <dbReference type="SAM" id="Phobius"/>
    </source>
</evidence>
<dbReference type="EMBL" id="CP044548">
    <property type="protein sequence ID" value="QFQ29573.2"/>
    <property type="molecule type" value="Genomic_DNA"/>
</dbReference>
<dbReference type="AlphaFoldDB" id="A0A5P8FK47"/>
<protein>
    <recommendedName>
        <fullName evidence="4">DUF4397 domain-containing protein</fullName>
    </recommendedName>
</protein>
<gene>
    <name evidence="2" type="ORF">EEW87_003390</name>
</gene>
<evidence type="ECO:0008006" key="4">
    <source>
        <dbReference type="Google" id="ProtNLM"/>
    </source>
</evidence>
<name>A0A5P8FK47_9MICO</name>
<sequence>MTAHPRPGSTVVVHAVSGASGGQVRCRVDGHEVQLLPSVGSGSSTLVPVAPGQHTISCYGIYQLVARYGEAELVIDVPPGGQVDVHYALPRTSEAKGMIGLVPQQRSAAPHARTVLTNVAMAVVVVLVCGGGAALWQLLQDRA</sequence>
<keyword evidence="1" id="KW-0812">Transmembrane</keyword>
<feature type="transmembrane region" description="Helical" evidence="1">
    <location>
        <begin position="115"/>
        <end position="139"/>
    </location>
</feature>
<dbReference type="Proteomes" id="UP000271708">
    <property type="component" value="Chromosome"/>
</dbReference>
<organism evidence="2 3">
    <name type="scientific">Janibacter melonis</name>
    <dbReference type="NCBI Taxonomy" id="262209"/>
    <lineage>
        <taxon>Bacteria</taxon>
        <taxon>Bacillati</taxon>
        <taxon>Actinomycetota</taxon>
        <taxon>Actinomycetes</taxon>
        <taxon>Micrococcales</taxon>
        <taxon>Intrasporangiaceae</taxon>
        <taxon>Janibacter</taxon>
    </lineage>
</organism>
<dbReference type="GeneID" id="59163489"/>
<accession>A0A5P8FK47</accession>
<proteinExistence type="predicted"/>
<keyword evidence="1" id="KW-1133">Transmembrane helix</keyword>
<dbReference type="RefSeq" id="WP_148041533.1">
    <property type="nucleotide sequence ID" value="NZ_CP044548.2"/>
</dbReference>
<evidence type="ECO:0000313" key="2">
    <source>
        <dbReference type="EMBL" id="QFQ29573.2"/>
    </source>
</evidence>
<reference evidence="2 3" key="1">
    <citation type="submission" date="2019-09" db="EMBL/GenBank/DDBJ databases">
        <title>Complete Genome Sequence of Janibacter melonis M714 with both human health impact and industrial applications.</title>
        <authorList>
            <person name="Jin M."/>
            <person name="Zhao Q.R."/>
        </authorList>
    </citation>
    <scope>NUCLEOTIDE SEQUENCE [LARGE SCALE GENOMIC DNA]</scope>
    <source>
        <strain evidence="2 3">M714</strain>
    </source>
</reference>